<name>A0ACB8E172_DERSI</name>
<protein>
    <submittedName>
        <fullName evidence="1">Uncharacterized protein</fullName>
    </submittedName>
</protein>
<reference evidence="1" key="1">
    <citation type="submission" date="2020-05" db="EMBL/GenBank/DDBJ databases">
        <title>Large-scale comparative analyses of tick genomes elucidate their genetic diversity and vector capacities.</title>
        <authorList>
            <person name="Jia N."/>
            <person name="Wang J."/>
            <person name="Shi W."/>
            <person name="Du L."/>
            <person name="Sun Y."/>
            <person name="Zhan W."/>
            <person name="Jiang J."/>
            <person name="Wang Q."/>
            <person name="Zhang B."/>
            <person name="Ji P."/>
            <person name="Sakyi L.B."/>
            <person name="Cui X."/>
            <person name="Yuan T."/>
            <person name="Jiang B."/>
            <person name="Yang W."/>
            <person name="Lam T.T.-Y."/>
            <person name="Chang Q."/>
            <person name="Ding S."/>
            <person name="Wang X."/>
            <person name="Zhu J."/>
            <person name="Ruan X."/>
            <person name="Zhao L."/>
            <person name="Wei J."/>
            <person name="Que T."/>
            <person name="Du C."/>
            <person name="Cheng J."/>
            <person name="Dai P."/>
            <person name="Han X."/>
            <person name="Huang E."/>
            <person name="Gao Y."/>
            <person name="Liu J."/>
            <person name="Shao H."/>
            <person name="Ye R."/>
            <person name="Li L."/>
            <person name="Wei W."/>
            <person name="Wang X."/>
            <person name="Wang C."/>
            <person name="Yang T."/>
            <person name="Huo Q."/>
            <person name="Li W."/>
            <person name="Guo W."/>
            <person name="Chen H."/>
            <person name="Zhou L."/>
            <person name="Ni X."/>
            <person name="Tian J."/>
            <person name="Zhou Y."/>
            <person name="Sheng Y."/>
            <person name="Liu T."/>
            <person name="Pan Y."/>
            <person name="Xia L."/>
            <person name="Li J."/>
            <person name="Zhao F."/>
            <person name="Cao W."/>
        </authorList>
    </citation>
    <scope>NUCLEOTIDE SEQUENCE</scope>
    <source>
        <strain evidence="1">Dsil-2018</strain>
    </source>
</reference>
<evidence type="ECO:0000313" key="2">
    <source>
        <dbReference type="Proteomes" id="UP000821865"/>
    </source>
</evidence>
<keyword evidence="2" id="KW-1185">Reference proteome</keyword>
<organism evidence="1 2">
    <name type="scientific">Dermacentor silvarum</name>
    <name type="common">Tick</name>
    <dbReference type="NCBI Taxonomy" id="543639"/>
    <lineage>
        <taxon>Eukaryota</taxon>
        <taxon>Metazoa</taxon>
        <taxon>Ecdysozoa</taxon>
        <taxon>Arthropoda</taxon>
        <taxon>Chelicerata</taxon>
        <taxon>Arachnida</taxon>
        <taxon>Acari</taxon>
        <taxon>Parasitiformes</taxon>
        <taxon>Ixodida</taxon>
        <taxon>Ixodoidea</taxon>
        <taxon>Ixodidae</taxon>
        <taxon>Rhipicephalinae</taxon>
        <taxon>Dermacentor</taxon>
    </lineage>
</organism>
<proteinExistence type="predicted"/>
<evidence type="ECO:0000313" key="1">
    <source>
        <dbReference type="EMBL" id="KAH7980361.1"/>
    </source>
</evidence>
<comment type="caution">
    <text evidence="1">The sequence shown here is derived from an EMBL/GenBank/DDBJ whole genome shotgun (WGS) entry which is preliminary data.</text>
</comment>
<dbReference type="Proteomes" id="UP000821865">
    <property type="component" value="Chromosome 1"/>
</dbReference>
<gene>
    <name evidence="1" type="ORF">HPB49_015308</name>
</gene>
<accession>A0ACB8E172</accession>
<dbReference type="EMBL" id="CM023470">
    <property type="protein sequence ID" value="KAH7980361.1"/>
    <property type="molecule type" value="Genomic_DNA"/>
</dbReference>
<sequence length="142" mass="15206">MRGAAKFVCDVAATQEVLGGGGAARLSRPESARKGCAQRARRRDTCCERDEGRGAFEARRCDRRWYRRLRFRSGVQINVQARDDGAASDYAACSAAAAGVIGFGAGRPMAGGWNPAARTLHRDGSDRGLSLLGPGDRVPLLR</sequence>